<dbReference type="Pfam" id="PF03859">
    <property type="entry name" value="CG-1"/>
    <property type="match status" value="1"/>
</dbReference>
<dbReference type="InterPro" id="IPR005559">
    <property type="entry name" value="CG-1_dom"/>
</dbReference>
<dbReference type="PROSITE" id="PS51437">
    <property type="entry name" value="CG_1"/>
    <property type="match status" value="1"/>
</dbReference>
<name>A0A8R1EQH0_CAEJA</name>
<accession>A0A8R1EQH0</accession>
<dbReference type="AlphaFoldDB" id="A0A8R1EQH0"/>
<keyword evidence="2" id="KW-0804">Transcription</keyword>
<keyword evidence="6" id="KW-1185">Reference proteome</keyword>
<sequence length="210" mass="24200">MQQPSPPDSNFAPSIQLHYEGEGVQLRADAPHPQQIEWFPRYKNEWNNTQKILQVILAANVDPKSACISQSLNLPRPCHGAHLIYPRLDGAWFKADGYIWRKRKNNRNTREDHMRLKVNGQELINCKYVHSAIVPTFHRRIYFLPDSTHVLVHYLNETPSITDDTAEEIARTIKANNVLISLEQLSEQLDPICKHFFICSNSQHIVVLSA</sequence>
<dbReference type="Proteomes" id="UP000005237">
    <property type="component" value="Unassembled WGS sequence"/>
</dbReference>
<evidence type="ECO:0000256" key="1">
    <source>
        <dbReference type="ARBA" id="ARBA00004123"/>
    </source>
</evidence>
<dbReference type="GO" id="GO:0006357">
    <property type="term" value="P:regulation of transcription by RNA polymerase II"/>
    <property type="evidence" value="ECO:0007669"/>
    <property type="project" value="TreeGrafter"/>
</dbReference>
<dbReference type="SMART" id="SM01076">
    <property type="entry name" value="CG-1"/>
    <property type="match status" value="1"/>
</dbReference>
<evidence type="ECO:0000313" key="6">
    <source>
        <dbReference type="Proteomes" id="UP000005237"/>
    </source>
</evidence>
<proteinExistence type="predicted"/>
<dbReference type="PANTHER" id="PTHR23335:SF1">
    <property type="entry name" value="CALMODULIN-BINDING TRANSCRIPTION ACTIVATOR, ISOFORM F"/>
    <property type="match status" value="1"/>
</dbReference>
<evidence type="ECO:0000259" key="4">
    <source>
        <dbReference type="PROSITE" id="PS51437"/>
    </source>
</evidence>
<dbReference type="PANTHER" id="PTHR23335">
    <property type="entry name" value="CALMODULIN-BINDING TRANSCRIPTION ACTIVATOR CAMTA"/>
    <property type="match status" value="1"/>
</dbReference>
<dbReference type="GO" id="GO:0003690">
    <property type="term" value="F:double-stranded DNA binding"/>
    <property type="evidence" value="ECO:0007669"/>
    <property type="project" value="TreeGrafter"/>
</dbReference>
<reference evidence="6" key="1">
    <citation type="submission" date="2010-08" db="EMBL/GenBank/DDBJ databases">
        <authorList>
            <consortium name="Caenorhabditis japonica Sequencing Consortium"/>
            <person name="Wilson R.K."/>
        </authorList>
    </citation>
    <scope>NUCLEOTIDE SEQUENCE [LARGE SCALE GENOMIC DNA]</scope>
    <source>
        <strain evidence="6">DF5081</strain>
    </source>
</reference>
<evidence type="ECO:0000256" key="3">
    <source>
        <dbReference type="ARBA" id="ARBA00023242"/>
    </source>
</evidence>
<comment type="subcellular location">
    <subcellularLocation>
        <location evidence="1">Nucleus</location>
    </subcellularLocation>
</comment>
<dbReference type="GO" id="GO:0005634">
    <property type="term" value="C:nucleus"/>
    <property type="evidence" value="ECO:0007669"/>
    <property type="project" value="UniProtKB-SubCell"/>
</dbReference>
<keyword evidence="3" id="KW-0539">Nucleus</keyword>
<reference evidence="5" key="2">
    <citation type="submission" date="2022-06" db="UniProtKB">
        <authorList>
            <consortium name="EnsemblMetazoa"/>
        </authorList>
    </citation>
    <scope>IDENTIFICATION</scope>
    <source>
        <strain evidence="5">DF5081</strain>
    </source>
</reference>
<evidence type="ECO:0000313" key="5">
    <source>
        <dbReference type="EnsemblMetazoa" id="CJA38282.1"/>
    </source>
</evidence>
<dbReference type="EnsemblMetazoa" id="CJA38282.1">
    <property type="protein sequence ID" value="CJA38282.1"/>
    <property type="gene ID" value="WBGene00214129"/>
</dbReference>
<dbReference type="GO" id="GO:0003712">
    <property type="term" value="F:transcription coregulator activity"/>
    <property type="evidence" value="ECO:0007669"/>
    <property type="project" value="TreeGrafter"/>
</dbReference>
<evidence type="ECO:0000256" key="2">
    <source>
        <dbReference type="ARBA" id="ARBA00023163"/>
    </source>
</evidence>
<protein>
    <submittedName>
        <fullName evidence="5">CG-1 domain-containing protein</fullName>
    </submittedName>
</protein>
<organism evidence="5 6">
    <name type="scientific">Caenorhabditis japonica</name>
    <dbReference type="NCBI Taxonomy" id="281687"/>
    <lineage>
        <taxon>Eukaryota</taxon>
        <taxon>Metazoa</taxon>
        <taxon>Ecdysozoa</taxon>
        <taxon>Nematoda</taxon>
        <taxon>Chromadorea</taxon>
        <taxon>Rhabditida</taxon>
        <taxon>Rhabditina</taxon>
        <taxon>Rhabditomorpha</taxon>
        <taxon>Rhabditoidea</taxon>
        <taxon>Rhabditidae</taxon>
        <taxon>Peloderinae</taxon>
        <taxon>Caenorhabditis</taxon>
    </lineage>
</organism>
<feature type="domain" description="CG-1" evidence="4">
    <location>
        <begin position="35"/>
        <end position="163"/>
    </location>
</feature>